<keyword evidence="1 3" id="KW-0597">Phosphoprotein</keyword>
<dbReference type="GO" id="GO:0003677">
    <property type="term" value="F:DNA binding"/>
    <property type="evidence" value="ECO:0007669"/>
    <property type="project" value="UniProtKB-KW"/>
</dbReference>
<feature type="domain" description="HTH luxR-type" evidence="4">
    <location>
        <begin position="140"/>
        <end position="205"/>
    </location>
</feature>
<protein>
    <submittedName>
        <fullName evidence="6">Response regulator transcription factor</fullName>
    </submittedName>
</protein>
<feature type="domain" description="Response regulatory" evidence="5">
    <location>
        <begin position="8"/>
        <end position="124"/>
    </location>
</feature>
<dbReference type="Pfam" id="PF00196">
    <property type="entry name" value="GerE"/>
    <property type="match status" value="1"/>
</dbReference>
<evidence type="ECO:0000259" key="4">
    <source>
        <dbReference type="PROSITE" id="PS50043"/>
    </source>
</evidence>
<evidence type="ECO:0000313" key="7">
    <source>
        <dbReference type="Proteomes" id="UP000316093"/>
    </source>
</evidence>
<dbReference type="PROSITE" id="PS50043">
    <property type="entry name" value="HTH_LUXR_2"/>
    <property type="match status" value="1"/>
</dbReference>
<dbReference type="CDD" id="cd17535">
    <property type="entry name" value="REC_NarL-like"/>
    <property type="match status" value="1"/>
</dbReference>
<dbReference type="RefSeq" id="WP_139984825.1">
    <property type="nucleotide sequence ID" value="NZ_CP041046.1"/>
</dbReference>
<dbReference type="PRINTS" id="PR00038">
    <property type="entry name" value="HTHLUXR"/>
</dbReference>
<dbReference type="Proteomes" id="UP000316093">
    <property type="component" value="Chromosome"/>
</dbReference>
<dbReference type="SUPFAM" id="SSF46894">
    <property type="entry name" value="C-terminal effector domain of the bipartite response regulators"/>
    <property type="match status" value="1"/>
</dbReference>
<sequence>MTTPSPIRVLIADDHPAMREGLAHAVSLEAGMQVAAQAGDGLEAVDLFREHRPNVTLIDLQMPRMNGIEAIAAIREIDRKAVIVVLTTYPGDARVMRALALGATSYLLKSSTTSEILSAIRSALDGRQVLGTDLRRDIATHAGSEQLTKRELSVLKLAAMGYGNREIGEALGVSEETIKSRIRSILGKLDASDRTHAVTLAIQRGFLEL</sequence>
<feature type="modified residue" description="4-aspartylphosphate" evidence="3">
    <location>
        <position position="59"/>
    </location>
</feature>
<evidence type="ECO:0000256" key="3">
    <source>
        <dbReference type="PROSITE-ProRule" id="PRU00169"/>
    </source>
</evidence>
<dbReference type="KEGG" id="lpy:FIV34_17625"/>
<dbReference type="PROSITE" id="PS50110">
    <property type="entry name" value="RESPONSE_REGULATORY"/>
    <property type="match status" value="1"/>
</dbReference>
<dbReference type="OrthoDB" id="9796655at2"/>
<dbReference type="SMART" id="SM00448">
    <property type="entry name" value="REC"/>
    <property type="match status" value="1"/>
</dbReference>
<evidence type="ECO:0000256" key="2">
    <source>
        <dbReference type="ARBA" id="ARBA00023125"/>
    </source>
</evidence>
<dbReference type="SMART" id="SM00421">
    <property type="entry name" value="HTH_LUXR"/>
    <property type="match status" value="1"/>
</dbReference>
<reference evidence="6 7" key="1">
    <citation type="submission" date="2019-06" db="EMBL/GenBank/DDBJ databases">
        <title>A complete genome sequence for Luteibacter pinisoli MAH-14.</title>
        <authorList>
            <person name="Baltrus D.A."/>
        </authorList>
    </citation>
    <scope>NUCLEOTIDE SEQUENCE [LARGE SCALE GENOMIC DNA]</scope>
    <source>
        <strain evidence="6 7">MAH-14</strain>
    </source>
</reference>
<dbReference type="PANTHER" id="PTHR43214">
    <property type="entry name" value="TWO-COMPONENT RESPONSE REGULATOR"/>
    <property type="match status" value="1"/>
</dbReference>
<dbReference type="Gene3D" id="3.40.50.2300">
    <property type="match status" value="1"/>
</dbReference>
<dbReference type="GO" id="GO:0000160">
    <property type="term" value="P:phosphorelay signal transduction system"/>
    <property type="evidence" value="ECO:0007669"/>
    <property type="project" value="InterPro"/>
</dbReference>
<organism evidence="6 7">
    <name type="scientific">Luteibacter pinisoli</name>
    <dbReference type="NCBI Taxonomy" id="2589080"/>
    <lineage>
        <taxon>Bacteria</taxon>
        <taxon>Pseudomonadati</taxon>
        <taxon>Pseudomonadota</taxon>
        <taxon>Gammaproteobacteria</taxon>
        <taxon>Lysobacterales</taxon>
        <taxon>Rhodanobacteraceae</taxon>
        <taxon>Luteibacter</taxon>
    </lineage>
</organism>
<dbReference type="InterPro" id="IPR001789">
    <property type="entry name" value="Sig_transdc_resp-reg_receiver"/>
</dbReference>
<dbReference type="PROSITE" id="PS00622">
    <property type="entry name" value="HTH_LUXR_1"/>
    <property type="match status" value="1"/>
</dbReference>
<gene>
    <name evidence="6" type="ORF">FIV34_17625</name>
</gene>
<name>A0A4Y5Z607_9GAMM</name>
<dbReference type="AlphaFoldDB" id="A0A4Y5Z607"/>
<keyword evidence="7" id="KW-1185">Reference proteome</keyword>
<dbReference type="EMBL" id="CP041046">
    <property type="protein sequence ID" value="QDE40900.1"/>
    <property type="molecule type" value="Genomic_DNA"/>
</dbReference>
<dbReference type="PANTHER" id="PTHR43214:SF43">
    <property type="entry name" value="TWO-COMPONENT RESPONSE REGULATOR"/>
    <property type="match status" value="1"/>
</dbReference>
<dbReference type="InterPro" id="IPR011006">
    <property type="entry name" value="CheY-like_superfamily"/>
</dbReference>
<accession>A0A4Y5Z607</accession>
<keyword evidence="2" id="KW-0238">DNA-binding</keyword>
<dbReference type="CDD" id="cd06170">
    <property type="entry name" value="LuxR_C_like"/>
    <property type="match status" value="1"/>
</dbReference>
<evidence type="ECO:0000259" key="5">
    <source>
        <dbReference type="PROSITE" id="PS50110"/>
    </source>
</evidence>
<dbReference type="InterPro" id="IPR039420">
    <property type="entry name" value="WalR-like"/>
</dbReference>
<dbReference type="InterPro" id="IPR016032">
    <property type="entry name" value="Sig_transdc_resp-reg_C-effctor"/>
</dbReference>
<evidence type="ECO:0000313" key="6">
    <source>
        <dbReference type="EMBL" id="QDE40900.1"/>
    </source>
</evidence>
<dbReference type="Pfam" id="PF00072">
    <property type="entry name" value="Response_reg"/>
    <property type="match status" value="1"/>
</dbReference>
<dbReference type="InterPro" id="IPR000792">
    <property type="entry name" value="Tscrpt_reg_LuxR_C"/>
</dbReference>
<dbReference type="SUPFAM" id="SSF52172">
    <property type="entry name" value="CheY-like"/>
    <property type="match status" value="1"/>
</dbReference>
<proteinExistence type="predicted"/>
<evidence type="ECO:0000256" key="1">
    <source>
        <dbReference type="ARBA" id="ARBA00022553"/>
    </source>
</evidence>
<dbReference type="GO" id="GO:0006355">
    <property type="term" value="P:regulation of DNA-templated transcription"/>
    <property type="evidence" value="ECO:0007669"/>
    <property type="project" value="InterPro"/>
</dbReference>
<dbReference type="InterPro" id="IPR058245">
    <property type="entry name" value="NreC/VraR/RcsB-like_REC"/>
</dbReference>